<dbReference type="SFLD" id="SFLDG01129">
    <property type="entry name" value="C1.5:_HAD__Beta-PGM__Phosphata"/>
    <property type="match status" value="1"/>
</dbReference>
<protein>
    <submittedName>
        <fullName evidence="1">HAD family hydrolase</fullName>
    </submittedName>
</protein>
<dbReference type="Pfam" id="PF00702">
    <property type="entry name" value="Hydrolase"/>
    <property type="match status" value="1"/>
</dbReference>
<comment type="caution">
    <text evidence="1">The sequence shown here is derived from an EMBL/GenBank/DDBJ whole genome shotgun (WGS) entry which is preliminary data.</text>
</comment>
<evidence type="ECO:0000313" key="2">
    <source>
        <dbReference type="Proteomes" id="UP000030982"/>
    </source>
</evidence>
<dbReference type="GO" id="GO:0006281">
    <property type="term" value="P:DNA repair"/>
    <property type="evidence" value="ECO:0007669"/>
    <property type="project" value="TreeGrafter"/>
</dbReference>
<evidence type="ECO:0000313" key="1">
    <source>
        <dbReference type="EMBL" id="KHL04523.1"/>
    </source>
</evidence>
<dbReference type="PANTHER" id="PTHR43434">
    <property type="entry name" value="PHOSPHOGLYCOLATE PHOSPHATASE"/>
    <property type="match status" value="1"/>
</dbReference>
<dbReference type="SFLD" id="SFLDS00003">
    <property type="entry name" value="Haloacid_Dehalogenase"/>
    <property type="match status" value="1"/>
</dbReference>
<dbReference type="EMBL" id="JTDL01000077">
    <property type="protein sequence ID" value="KHL04523.1"/>
    <property type="molecule type" value="Genomic_DNA"/>
</dbReference>
<organism evidence="1 2">
    <name type="scientific">Sinomonas humi</name>
    <dbReference type="NCBI Taxonomy" id="1338436"/>
    <lineage>
        <taxon>Bacteria</taxon>
        <taxon>Bacillati</taxon>
        <taxon>Actinomycetota</taxon>
        <taxon>Actinomycetes</taxon>
        <taxon>Micrococcales</taxon>
        <taxon>Micrococcaceae</taxon>
        <taxon>Sinomonas</taxon>
    </lineage>
</organism>
<dbReference type="InterPro" id="IPR022468">
    <property type="entry name" value="PhnX-like"/>
</dbReference>
<dbReference type="GO" id="GO:0008967">
    <property type="term" value="F:phosphoglycolate phosphatase activity"/>
    <property type="evidence" value="ECO:0007669"/>
    <property type="project" value="TreeGrafter"/>
</dbReference>
<dbReference type="STRING" id="1338436.LK10_04830"/>
<dbReference type="InterPro" id="IPR050155">
    <property type="entry name" value="HAD-like_hydrolase_sf"/>
</dbReference>
<dbReference type="InterPro" id="IPR036412">
    <property type="entry name" value="HAD-like_sf"/>
</dbReference>
<name>A0A0B2ARS0_9MICC</name>
<dbReference type="InterPro" id="IPR023198">
    <property type="entry name" value="PGP-like_dom2"/>
</dbReference>
<dbReference type="Gene3D" id="3.40.50.1000">
    <property type="entry name" value="HAD superfamily/HAD-like"/>
    <property type="match status" value="1"/>
</dbReference>
<dbReference type="RefSeq" id="WP_043120620.1">
    <property type="nucleotide sequence ID" value="NZ_JTDL01000077.1"/>
</dbReference>
<sequence length="230" mass="24218">MIQLAAFDIAGTTVDDHGHVYRALEDAVRENGVDVRPEDLETWMGTDKVEAIRALLRLGGHPRADDLDIVAGTFARFRAILAERYAAEPPTPFPGVVEALAELRARGIRVALTTGFSDDVAAPLLESLGWTVGEGAAHTLDAVVTTSEVASGRPAPYMIHRAMEKTGVVDVRRVLAAGDTLVDVQAARNAGAIAVGVLTGKLTREQIEGQPGVVVLESVADVPALGVARA</sequence>
<proteinExistence type="predicted"/>
<dbReference type="InterPro" id="IPR023214">
    <property type="entry name" value="HAD_sf"/>
</dbReference>
<accession>A0A0B2ARS0</accession>
<dbReference type="SUPFAM" id="SSF56784">
    <property type="entry name" value="HAD-like"/>
    <property type="match status" value="1"/>
</dbReference>
<reference evidence="1 2" key="1">
    <citation type="submission" date="2014-09" db="EMBL/GenBank/DDBJ databases">
        <title>Genome sequence of Sinomonas sp. MUSC 117.</title>
        <authorList>
            <person name="Lee L.-H."/>
        </authorList>
    </citation>
    <scope>NUCLEOTIDE SEQUENCE [LARGE SCALE GENOMIC DNA]</scope>
    <source>
        <strain evidence="1 2">MUSC 117</strain>
    </source>
</reference>
<dbReference type="PANTHER" id="PTHR43434:SF19">
    <property type="entry name" value="PHOSPHONOACETALDEHYDE HYDROLASE"/>
    <property type="match status" value="1"/>
</dbReference>
<dbReference type="GO" id="GO:0005829">
    <property type="term" value="C:cytosol"/>
    <property type="evidence" value="ECO:0007669"/>
    <property type="project" value="TreeGrafter"/>
</dbReference>
<gene>
    <name evidence="1" type="ORF">LK10_04830</name>
</gene>
<dbReference type="AlphaFoldDB" id="A0A0B2ARS0"/>
<keyword evidence="2" id="KW-1185">Reference proteome</keyword>
<dbReference type="NCBIfam" id="TIGR03351">
    <property type="entry name" value="PhnX-like"/>
    <property type="match status" value="1"/>
</dbReference>
<keyword evidence="1" id="KW-0378">Hydrolase</keyword>
<dbReference type="Gene3D" id="1.10.150.240">
    <property type="entry name" value="Putative phosphatase, domain 2"/>
    <property type="match status" value="1"/>
</dbReference>
<dbReference type="OrthoDB" id="5504491at2"/>
<dbReference type="Proteomes" id="UP000030982">
    <property type="component" value="Unassembled WGS sequence"/>
</dbReference>